<evidence type="ECO:0000313" key="4">
    <source>
        <dbReference type="EMBL" id="CAD9401979.1"/>
    </source>
</evidence>
<dbReference type="AlphaFoldDB" id="A0A7S2BNR4"/>
<dbReference type="GO" id="GO:0006281">
    <property type="term" value="P:DNA repair"/>
    <property type="evidence" value="ECO:0007669"/>
    <property type="project" value="InterPro"/>
</dbReference>
<evidence type="ECO:0008006" key="5">
    <source>
        <dbReference type="Google" id="ProtNLM"/>
    </source>
</evidence>
<dbReference type="Gene3D" id="2.40.50.140">
    <property type="entry name" value="Nucleic acid-binding proteins"/>
    <property type="match status" value="1"/>
</dbReference>
<evidence type="ECO:0000256" key="2">
    <source>
        <dbReference type="ARBA" id="ARBA00009761"/>
    </source>
</evidence>
<gene>
    <name evidence="4" type="ORF">CBRE1094_LOCUS2865</name>
</gene>
<comment type="similarity">
    <text evidence="2">Belongs to the replication factor A protein 3 family.</text>
</comment>
<dbReference type="InterPro" id="IPR013970">
    <property type="entry name" value="Rfa2"/>
</dbReference>
<name>A0A7S2BNR4_9EUKA</name>
<evidence type="ECO:0000256" key="3">
    <source>
        <dbReference type="ARBA" id="ARBA00023242"/>
    </source>
</evidence>
<sequence>MAAASTVRITSEHMQAAQFQGQRVRAVGRLTNVADDQIQMQLAGPEGPPTVVFCSNSMHKYSPDTVGKGCYEVIGTLSNGSITEMQTVYMGDNFDMGMYAEMVSLTHQFPDIF</sequence>
<dbReference type="GO" id="GO:0006310">
    <property type="term" value="P:DNA recombination"/>
    <property type="evidence" value="ECO:0007669"/>
    <property type="project" value="InterPro"/>
</dbReference>
<dbReference type="SUPFAM" id="SSF50249">
    <property type="entry name" value="Nucleic acid-binding proteins"/>
    <property type="match status" value="1"/>
</dbReference>
<organism evidence="4">
    <name type="scientific">Haptolina brevifila</name>
    <dbReference type="NCBI Taxonomy" id="156173"/>
    <lineage>
        <taxon>Eukaryota</taxon>
        <taxon>Haptista</taxon>
        <taxon>Haptophyta</taxon>
        <taxon>Prymnesiophyceae</taxon>
        <taxon>Prymnesiales</taxon>
        <taxon>Prymnesiaceae</taxon>
        <taxon>Haptolina</taxon>
    </lineage>
</organism>
<proteinExistence type="inferred from homology"/>
<dbReference type="Pfam" id="PF08661">
    <property type="entry name" value="Rep_fac-A_3"/>
    <property type="match status" value="1"/>
</dbReference>
<protein>
    <recommendedName>
        <fullName evidence="5">Replication factor A protein 3</fullName>
    </recommendedName>
</protein>
<evidence type="ECO:0000256" key="1">
    <source>
        <dbReference type="ARBA" id="ARBA00004123"/>
    </source>
</evidence>
<keyword evidence="3" id="KW-0539">Nucleus</keyword>
<comment type="subcellular location">
    <subcellularLocation>
        <location evidence="1">Nucleus</location>
    </subcellularLocation>
</comment>
<dbReference type="EMBL" id="HBGU01005296">
    <property type="protein sequence ID" value="CAD9401979.1"/>
    <property type="molecule type" value="Transcribed_RNA"/>
</dbReference>
<reference evidence="4" key="1">
    <citation type="submission" date="2021-01" db="EMBL/GenBank/DDBJ databases">
        <authorList>
            <person name="Corre E."/>
            <person name="Pelletier E."/>
            <person name="Niang G."/>
            <person name="Scheremetjew M."/>
            <person name="Finn R."/>
            <person name="Kale V."/>
            <person name="Holt S."/>
            <person name="Cochrane G."/>
            <person name="Meng A."/>
            <person name="Brown T."/>
            <person name="Cohen L."/>
        </authorList>
    </citation>
    <scope>NUCLEOTIDE SEQUENCE</scope>
    <source>
        <strain evidence="4">UTEX LB 985</strain>
    </source>
</reference>
<dbReference type="GO" id="GO:0031981">
    <property type="term" value="C:nuclear lumen"/>
    <property type="evidence" value="ECO:0007669"/>
    <property type="project" value="UniProtKB-ARBA"/>
</dbReference>
<accession>A0A7S2BNR4</accession>
<dbReference type="GO" id="GO:0003677">
    <property type="term" value="F:DNA binding"/>
    <property type="evidence" value="ECO:0007669"/>
    <property type="project" value="InterPro"/>
</dbReference>
<dbReference type="GO" id="GO:0006260">
    <property type="term" value="P:DNA replication"/>
    <property type="evidence" value="ECO:0007669"/>
    <property type="project" value="InterPro"/>
</dbReference>
<dbReference type="InterPro" id="IPR012340">
    <property type="entry name" value="NA-bd_OB-fold"/>
</dbReference>